<dbReference type="InterPro" id="IPR003774">
    <property type="entry name" value="AlgH-like"/>
</dbReference>
<proteinExistence type="inferred from homology"/>
<dbReference type="Pfam" id="PF02622">
    <property type="entry name" value="DUF179"/>
    <property type="match status" value="1"/>
</dbReference>
<dbReference type="EMBL" id="CAEZXP010000003">
    <property type="protein sequence ID" value="CAB4699812.1"/>
    <property type="molecule type" value="Genomic_DNA"/>
</dbReference>
<evidence type="ECO:0000313" key="1">
    <source>
        <dbReference type="EMBL" id="CAB4699812.1"/>
    </source>
</evidence>
<reference evidence="1" key="1">
    <citation type="submission" date="2020-05" db="EMBL/GenBank/DDBJ databases">
        <authorList>
            <person name="Chiriac C."/>
            <person name="Salcher M."/>
            <person name="Ghai R."/>
            <person name="Kavagutti S V."/>
        </authorList>
    </citation>
    <scope>NUCLEOTIDE SEQUENCE</scope>
</reference>
<dbReference type="PANTHER" id="PTHR30327">
    <property type="entry name" value="UNCHARACTERIZED PROTEIN YQGE"/>
    <property type="match status" value="1"/>
</dbReference>
<dbReference type="SUPFAM" id="SSF143456">
    <property type="entry name" value="VC0467-like"/>
    <property type="match status" value="1"/>
</dbReference>
<dbReference type="HAMAP" id="MF_00758">
    <property type="entry name" value="UPF0301"/>
    <property type="match status" value="1"/>
</dbReference>
<organism evidence="1">
    <name type="scientific">freshwater metagenome</name>
    <dbReference type="NCBI Taxonomy" id="449393"/>
    <lineage>
        <taxon>unclassified sequences</taxon>
        <taxon>metagenomes</taxon>
        <taxon>ecological metagenomes</taxon>
    </lineage>
</organism>
<dbReference type="PANTHER" id="PTHR30327:SF1">
    <property type="entry name" value="UPF0301 PROTEIN YQGE"/>
    <property type="match status" value="1"/>
</dbReference>
<sequence>MESLRGKLLISSPVLVDPNFRRTIVLISHHDEDGAMGLVLNRPTELKVGQMVPELETLTFADEPVYLGGPVQPDAFVGLAEFASGTDAVTVIGRVGLVPADSMLTDLPIDRLRIFAGYAGWGAGQLEGEIDDESWIIVDAHADDAFAADGDALWRTVAHRKGGRYALIATMPFDPRLN</sequence>
<name>A0A6J6PMV9_9ZZZZ</name>
<dbReference type="GO" id="GO:0005829">
    <property type="term" value="C:cytosol"/>
    <property type="evidence" value="ECO:0007669"/>
    <property type="project" value="TreeGrafter"/>
</dbReference>
<accession>A0A6J6PMV9</accession>
<dbReference type="AlphaFoldDB" id="A0A6J6PMV9"/>
<dbReference type="Gene3D" id="3.40.1740.10">
    <property type="entry name" value="VC0467-like"/>
    <property type="match status" value="1"/>
</dbReference>
<gene>
    <name evidence="1" type="ORF">UFOPK2399_01274</name>
</gene>
<protein>
    <submittedName>
        <fullName evidence="1">Unannotated protein</fullName>
    </submittedName>
</protein>